<dbReference type="PATRIC" id="fig|880074.11.peg.2488"/>
<accession>W0EXQ9</accession>
<dbReference type="EMBL" id="CP007034">
    <property type="protein sequence ID" value="AHF13984.1"/>
    <property type="molecule type" value="Genomic_DNA"/>
</dbReference>
<dbReference type="AlphaFoldDB" id="W0EXQ9"/>
<name>W0EXQ9_9BACT</name>
<dbReference type="STRING" id="880074.BARVI_12070"/>
<organism evidence="1 2">
    <name type="scientific">Barnesiella viscericola DSM 18177</name>
    <dbReference type="NCBI Taxonomy" id="880074"/>
    <lineage>
        <taxon>Bacteria</taxon>
        <taxon>Pseudomonadati</taxon>
        <taxon>Bacteroidota</taxon>
        <taxon>Bacteroidia</taxon>
        <taxon>Bacteroidales</taxon>
        <taxon>Barnesiellaceae</taxon>
        <taxon>Barnesiella</taxon>
    </lineage>
</organism>
<dbReference type="Proteomes" id="UP000018901">
    <property type="component" value="Chromosome"/>
</dbReference>
<evidence type="ECO:0000313" key="2">
    <source>
        <dbReference type="Proteomes" id="UP000018901"/>
    </source>
</evidence>
<dbReference type="KEGG" id="bvs:BARVI_12070"/>
<keyword evidence="2" id="KW-1185">Reference proteome</keyword>
<proteinExistence type="predicted"/>
<dbReference type="HOGENOM" id="CLU_2714192_0_0_10"/>
<reference evidence="1 2" key="1">
    <citation type="submission" date="2013-12" db="EMBL/GenBank/DDBJ databases">
        <authorList>
            <consortium name="DOE Joint Genome Institute"/>
            <person name="Eisen J."/>
            <person name="Huntemann M."/>
            <person name="Han J."/>
            <person name="Chen A."/>
            <person name="Kyrpides N."/>
            <person name="Mavromatis K."/>
            <person name="Markowitz V."/>
            <person name="Palaniappan K."/>
            <person name="Ivanova N."/>
            <person name="Schaumberg A."/>
            <person name="Pati A."/>
            <person name="Liolios K."/>
            <person name="Nordberg H.P."/>
            <person name="Cantor M.N."/>
            <person name="Hua S.X."/>
            <person name="Woyke T."/>
        </authorList>
    </citation>
    <scope>NUCLEOTIDE SEQUENCE [LARGE SCALE GENOMIC DNA]</scope>
    <source>
        <strain evidence="2">DSM 18177</strain>
    </source>
</reference>
<evidence type="ECO:0000313" key="1">
    <source>
        <dbReference type="EMBL" id="AHF13984.1"/>
    </source>
</evidence>
<gene>
    <name evidence="1" type="ORF">BARVI_12070</name>
</gene>
<protein>
    <submittedName>
        <fullName evidence="1">Uncharacterized protein</fullName>
    </submittedName>
</protein>
<sequence>MQGFGEKYRKPSGTRMIFSTNPKGLALLVREEHELPLPVVMGTRLRHHFSFGSIFPTYLLNHIPIQRNLRRD</sequence>